<feature type="transmembrane region" description="Helical" evidence="2">
    <location>
        <begin position="294"/>
        <end position="311"/>
    </location>
</feature>
<feature type="transmembrane region" description="Helical" evidence="2">
    <location>
        <begin position="105"/>
        <end position="124"/>
    </location>
</feature>
<keyword evidence="2" id="KW-0472">Membrane</keyword>
<feature type="region of interest" description="Disordered" evidence="1">
    <location>
        <begin position="201"/>
        <end position="236"/>
    </location>
</feature>
<feature type="transmembrane region" description="Helical" evidence="2">
    <location>
        <begin position="71"/>
        <end position="93"/>
    </location>
</feature>
<keyword evidence="2" id="KW-0812">Transmembrane</keyword>
<dbReference type="InterPro" id="IPR018827">
    <property type="entry name" value="YTP1_C"/>
</dbReference>
<keyword evidence="2" id="KW-1133">Transmembrane helix</keyword>
<evidence type="ECO:0000313" key="6">
    <source>
        <dbReference type="EMBL" id="KAL1848139.1"/>
    </source>
</evidence>
<dbReference type="Pfam" id="PF10348">
    <property type="entry name" value="DUF2427"/>
    <property type="match status" value="1"/>
</dbReference>
<dbReference type="EMBL" id="JAWRVE010000225">
    <property type="protein sequence ID" value="KAL1848139.1"/>
    <property type="molecule type" value="Genomic_DNA"/>
</dbReference>
<keyword evidence="3" id="KW-0732">Signal</keyword>
<dbReference type="InterPro" id="IPR018825">
    <property type="entry name" value="DUF2427"/>
</dbReference>
<feature type="transmembrane region" description="Helical" evidence="2">
    <location>
        <begin position="563"/>
        <end position="587"/>
    </location>
</feature>
<dbReference type="Proteomes" id="UP001583177">
    <property type="component" value="Unassembled WGS sequence"/>
</dbReference>
<evidence type="ECO:0000256" key="3">
    <source>
        <dbReference type="SAM" id="SignalP"/>
    </source>
</evidence>
<feature type="transmembrane region" description="Helical" evidence="2">
    <location>
        <begin position="493"/>
        <end position="513"/>
    </location>
</feature>
<evidence type="ECO:0000256" key="1">
    <source>
        <dbReference type="SAM" id="MobiDB-lite"/>
    </source>
</evidence>
<feature type="domain" description="Protein YTP1-like C-terminal" evidence="5">
    <location>
        <begin position="299"/>
        <end position="585"/>
    </location>
</feature>
<evidence type="ECO:0000256" key="2">
    <source>
        <dbReference type="SAM" id="Phobius"/>
    </source>
</evidence>
<feature type="domain" description="DUF2427" evidence="4">
    <location>
        <begin position="57"/>
        <end position="157"/>
    </location>
</feature>
<gene>
    <name evidence="6" type="ORF">Daus18300_013700</name>
</gene>
<evidence type="ECO:0000259" key="5">
    <source>
        <dbReference type="Pfam" id="PF10355"/>
    </source>
</evidence>
<dbReference type="PANTHER" id="PTHR31685:SF3">
    <property type="entry name" value="INTEGRAL MEMBRANE PROTEIN (AFU_ORTHOLOGUE AFUA_6G12730)"/>
    <property type="match status" value="1"/>
</dbReference>
<reference evidence="6 7" key="1">
    <citation type="journal article" date="2024" name="IMA Fungus">
        <title>IMA Genome - F19 : A genome assembly and annotation guide to empower mycologists, including annotated draft genome sequences of Ceratocystis pirilliformis, Diaporthe australafricana, Fusarium ophioides, Paecilomyces lecythidis, and Sporothrix stenoceras.</title>
        <authorList>
            <person name="Aylward J."/>
            <person name="Wilson A.M."/>
            <person name="Visagie C.M."/>
            <person name="Spraker J."/>
            <person name="Barnes I."/>
            <person name="Buitendag C."/>
            <person name="Ceriani C."/>
            <person name="Del Mar Angel L."/>
            <person name="du Plessis D."/>
            <person name="Fuchs T."/>
            <person name="Gasser K."/>
            <person name="Kramer D."/>
            <person name="Li W."/>
            <person name="Munsamy K."/>
            <person name="Piso A."/>
            <person name="Price J.L."/>
            <person name="Sonnekus B."/>
            <person name="Thomas C."/>
            <person name="van der Nest A."/>
            <person name="van Dijk A."/>
            <person name="van Heerden A."/>
            <person name="van Vuuren N."/>
            <person name="Yilmaz N."/>
            <person name="Duong T.A."/>
            <person name="van der Merwe N.A."/>
            <person name="Wingfield M.J."/>
            <person name="Wingfield B.D."/>
        </authorList>
    </citation>
    <scope>NUCLEOTIDE SEQUENCE [LARGE SCALE GENOMIC DNA]</scope>
    <source>
        <strain evidence="6 7">CMW 18300</strain>
    </source>
</reference>
<evidence type="ECO:0000259" key="4">
    <source>
        <dbReference type="Pfam" id="PF10348"/>
    </source>
</evidence>
<feature type="transmembrane region" description="Helical" evidence="2">
    <location>
        <begin position="136"/>
        <end position="155"/>
    </location>
</feature>
<feature type="transmembrane region" description="Helical" evidence="2">
    <location>
        <begin position="464"/>
        <end position="481"/>
    </location>
</feature>
<comment type="caution">
    <text evidence="6">The sequence shown here is derived from an EMBL/GenBank/DDBJ whole genome shotgun (WGS) entry which is preliminary data.</text>
</comment>
<feature type="signal peptide" evidence="3">
    <location>
        <begin position="1"/>
        <end position="27"/>
    </location>
</feature>
<feature type="chain" id="PRO_5045717627" description="Integral membrane protein" evidence="3">
    <location>
        <begin position="28"/>
        <end position="604"/>
    </location>
</feature>
<feature type="compositionally biased region" description="Basic and acidic residues" evidence="1">
    <location>
        <begin position="201"/>
        <end position="216"/>
    </location>
</feature>
<feature type="compositionally biased region" description="Polar residues" evidence="1">
    <location>
        <begin position="217"/>
        <end position="231"/>
    </location>
</feature>
<protein>
    <recommendedName>
        <fullName evidence="8">Integral membrane protein</fullName>
    </recommendedName>
</protein>
<accession>A0ABR3VY10</accession>
<feature type="transmembrane region" description="Helical" evidence="2">
    <location>
        <begin position="525"/>
        <end position="543"/>
    </location>
</feature>
<organism evidence="6 7">
    <name type="scientific">Diaporthe australafricana</name>
    <dbReference type="NCBI Taxonomy" id="127596"/>
    <lineage>
        <taxon>Eukaryota</taxon>
        <taxon>Fungi</taxon>
        <taxon>Dikarya</taxon>
        <taxon>Ascomycota</taxon>
        <taxon>Pezizomycotina</taxon>
        <taxon>Sordariomycetes</taxon>
        <taxon>Sordariomycetidae</taxon>
        <taxon>Diaporthales</taxon>
        <taxon>Diaporthaceae</taxon>
        <taxon>Diaporthe</taxon>
    </lineage>
</organism>
<evidence type="ECO:0000313" key="7">
    <source>
        <dbReference type="Proteomes" id="UP001583177"/>
    </source>
</evidence>
<keyword evidence="7" id="KW-1185">Reference proteome</keyword>
<sequence>MRSATTPAFHLIATAAVLGVLLPAVLAHGDDGMSMEGAMEGAMNMSAQQPDNDAQDYPPSYFSHPDHKGALVAHIALMVLGWVFVLPLATMFSLARSRYTLPTQFAFLAVNALGLLFSAVYNAKTPDLYPNNAHHKLGWVATWVLSAQILVSLLGRLAGAFSKKTGSALNAAERQGFLPVSRAAMDEHHRLHSSPYSALYRHSDDSGHGTEPRTESLRSPSFSSTPDTLASPSAEMAHKTFHDEDEYVEAETDADLPSVPRGGAVRNFATRIGSKISSRAWGPLIFGYNMVDRTSMILGFVGVATGVITYGRLFEGGQIFTGLAHWVKGGIFFWLGIFTLGRWSGSFGELGWAWNVKPKSSSNRWTPSAEFVESALIFTYGATNIFLEHLGRWGGEWSFEDLEHISITVLFIGGGLCGMLIESTRIRDLLNTTVAEAAHESYDEDERETALEEPRTYNFSMNPIPALVILLLGIMMSSHTQQSMISSMVHKQWGNLLTGASFARGLSYVIMWLKPPTSILPSRPPTELLTSFGLMAGGIIFMASSGDTVEAMIHQGLDAMFMYTVTMGLIGLFMAWEIILIAIKGWAVRREAGKPRTARKYYSA</sequence>
<evidence type="ECO:0008006" key="8">
    <source>
        <dbReference type="Google" id="ProtNLM"/>
    </source>
</evidence>
<dbReference type="Pfam" id="PF10355">
    <property type="entry name" value="Ytp1"/>
    <property type="match status" value="1"/>
</dbReference>
<dbReference type="PANTHER" id="PTHR31685">
    <property type="entry name" value="INTEGRAL MEMBRANE PROTEIN (AFU_ORTHOLOGUE AFUA_6G12730)-RELATED"/>
    <property type="match status" value="1"/>
</dbReference>
<name>A0ABR3VY10_9PEZI</name>
<proteinExistence type="predicted"/>